<keyword evidence="1" id="KW-0175">Coiled coil</keyword>
<dbReference type="eggNOG" id="COG2919">
    <property type="taxonomic scope" value="Bacteria"/>
</dbReference>
<dbReference type="InterPro" id="IPR007060">
    <property type="entry name" value="FtsL/DivIC"/>
</dbReference>
<dbReference type="HOGENOM" id="CLU_876380_0_0_11"/>
<keyword evidence="5" id="KW-1185">Reference proteome</keyword>
<dbReference type="EMBL" id="CP001682">
    <property type="protein sequence ID" value="ACU94115.1"/>
    <property type="molecule type" value="Genomic_DNA"/>
</dbReference>
<feature type="compositionally biased region" description="Basic and acidic residues" evidence="2">
    <location>
        <begin position="128"/>
        <end position="142"/>
    </location>
</feature>
<dbReference type="AlphaFoldDB" id="C7MMH5"/>
<dbReference type="OrthoDB" id="3174522at2"/>
<evidence type="ECO:0000256" key="2">
    <source>
        <dbReference type="SAM" id="MobiDB-lite"/>
    </source>
</evidence>
<accession>C7MMH5</accession>
<feature type="compositionally biased region" description="Polar residues" evidence="2">
    <location>
        <begin position="270"/>
        <end position="289"/>
    </location>
</feature>
<evidence type="ECO:0000313" key="4">
    <source>
        <dbReference type="EMBL" id="ACU94115.1"/>
    </source>
</evidence>
<feature type="region of interest" description="Disordered" evidence="2">
    <location>
        <begin position="268"/>
        <end position="297"/>
    </location>
</feature>
<proteinExistence type="predicted"/>
<dbReference type="KEGG" id="ccu:Ccur_03910"/>
<evidence type="ECO:0000256" key="3">
    <source>
        <dbReference type="SAM" id="Phobius"/>
    </source>
</evidence>
<keyword evidence="3" id="KW-0812">Transmembrane</keyword>
<feature type="transmembrane region" description="Helical" evidence="3">
    <location>
        <begin position="193"/>
        <end position="212"/>
    </location>
</feature>
<feature type="compositionally biased region" description="Low complexity" evidence="2">
    <location>
        <begin position="172"/>
        <end position="185"/>
    </location>
</feature>
<dbReference type="Pfam" id="PF04977">
    <property type="entry name" value="DivIC"/>
    <property type="match status" value="1"/>
</dbReference>
<feature type="region of interest" description="Disordered" evidence="2">
    <location>
        <begin position="1"/>
        <end position="185"/>
    </location>
</feature>
<organism evidence="4 5">
    <name type="scientific">Cryptobacterium curtum (strain ATCC 700683 / DSM 15641 / CCUG 43107 / 12-3)</name>
    <dbReference type="NCBI Taxonomy" id="469378"/>
    <lineage>
        <taxon>Bacteria</taxon>
        <taxon>Bacillati</taxon>
        <taxon>Actinomycetota</taxon>
        <taxon>Coriobacteriia</taxon>
        <taxon>Eggerthellales</taxon>
        <taxon>Eggerthellaceae</taxon>
        <taxon>Cryptobacterium</taxon>
    </lineage>
</organism>
<protein>
    <submittedName>
        <fullName evidence="4">Septum formation initiator</fullName>
    </submittedName>
</protein>
<gene>
    <name evidence="4" type="ordered locus">Ccur_03910</name>
</gene>
<dbReference type="Proteomes" id="UP000000954">
    <property type="component" value="Chromosome"/>
</dbReference>
<name>C7MMH5_CRYCD</name>
<dbReference type="STRING" id="469378.Ccur_03910"/>
<evidence type="ECO:0000313" key="5">
    <source>
        <dbReference type="Proteomes" id="UP000000954"/>
    </source>
</evidence>
<feature type="coiled-coil region" evidence="1">
    <location>
        <begin position="224"/>
        <end position="251"/>
    </location>
</feature>
<keyword evidence="3" id="KW-0472">Membrane</keyword>
<evidence type="ECO:0000256" key="1">
    <source>
        <dbReference type="SAM" id="Coils"/>
    </source>
</evidence>
<reference evidence="4 5" key="1">
    <citation type="journal article" date="2009" name="Stand. Genomic Sci.">
        <title>Complete genome sequence of Cryptobacterium curtum type strain (12-3).</title>
        <authorList>
            <person name="Mavrommatis K."/>
            <person name="Pukall R."/>
            <person name="Rohde C."/>
            <person name="Chen F."/>
            <person name="Sims D."/>
            <person name="Brettin T."/>
            <person name="Kuske C."/>
            <person name="Detter J.C."/>
            <person name="Han C."/>
            <person name="Lapidus A."/>
            <person name="Copeland A."/>
            <person name="Glavina Del Rio T."/>
            <person name="Nolan M."/>
            <person name="Lucas S."/>
            <person name="Tice H."/>
            <person name="Cheng J.F."/>
            <person name="Bruce D."/>
            <person name="Goodwin L."/>
            <person name="Pitluck S."/>
            <person name="Ovchinnikova G."/>
            <person name="Pati A."/>
            <person name="Ivanova N."/>
            <person name="Chen A."/>
            <person name="Palaniappan K."/>
            <person name="Chain P."/>
            <person name="D'haeseleer P."/>
            <person name="Goker M."/>
            <person name="Bristow J."/>
            <person name="Eisen J.A."/>
            <person name="Markowitz V."/>
            <person name="Hugenholtz P."/>
            <person name="Rohde M."/>
            <person name="Klenk H.P."/>
            <person name="Kyrpides N.C."/>
        </authorList>
    </citation>
    <scope>NUCLEOTIDE SEQUENCE [LARGE SCALE GENOMIC DNA]</scope>
    <source>
        <strain evidence="5">ATCC 700683 / DSM 15641 / 12-3</strain>
    </source>
</reference>
<dbReference type="RefSeq" id="WP_012802803.1">
    <property type="nucleotide sequence ID" value="NC_013170.1"/>
</dbReference>
<keyword evidence="3" id="KW-1133">Transmembrane helix</keyword>
<sequence length="317" mass="34859">MARRTSEHEARILDFEEARRPAREQSTRAARPSTRRATRTASSRSSARGESSSQPARRSTGAASSSQAGSVRRSGRRIQSSAREESFCRSASTASSRHSTRPHVSARQQQSGRITSFFKGLQKKRLDKRFDRSVRTGDDTTHESSNSARPKAALYSTHMGRVHRKSSRMQNTAARTTSRAGSASIATSSRQRWVVPVCVVAFLVLCGAFLYAPAKDYYIASRDAAKTQAEYNRVSQENSQLQSDVESLSTDEGIEDRAREDYGWVKEGENSVSVSGLSSDRDQSTNASSKADAASEVKAPTTWYSGILDAFFGYKDS</sequence>
<feature type="compositionally biased region" description="Basic and acidic residues" evidence="2">
    <location>
        <begin position="1"/>
        <end position="26"/>
    </location>
</feature>
<feature type="compositionally biased region" description="Low complexity" evidence="2">
    <location>
        <begin position="39"/>
        <end position="72"/>
    </location>
</feature>